<protein>
    <submittedName>
        <fullName evidence="9">Carbohydrate ABC transporter permease</fullName>
    </submittedName>
</protein>
<feature type="transmembrane region" description="Helical" evidence="7">
    <location>
        <begin position="155"/>
        <end position="177"/>
    </location>
</feature>
<evidence type="ECO:0000256" key="7">
    <source>
        <dbReference type="RuleBase" id="RU363032"/>
    </source>
</evidence>
<evidence type="ECO:0000256" key="6">
    <source>
        <dbReference type="ARBA" id="ARBA00023136"/>
    </source>
</evidence>
<evidence type="ECO:0000313" key="9">
    <source>
        <dbReference type="EMBL" id="RXJ02543.1"/>
    </source>
</evidence>
<dbReference type="PROSITE" id="PS50928">
    <property type="entry name" value="ABC_TM1"/>
    <property type="match status" value="1"/>
</dbReference>
<dbReference type="Proteomes" id="UP000290649">
    <property type="component" value="Unassembled WGS sequence"/>
</dbReference>
<evidence type="ECO:0000256" key="5">
    <source>
        <dbReference type="ARBA" id="ARBA00022989"/>
    </source>
</evidence>
<evidence type="ECO:0000256" key="4">
    <source>
        <dbReference type="ARBA" id="ARBA00022692"/>
    </source>
</evidence>
<dbReference type="SUPFAM" id="SSF161098">
    <property type="entry name" value="MetI-like"/>
    <property type="match status" value="1"/>
</dbReference>
<keyword evidence="3" id="KW-1003">Cell membrane</keyword>
<reference evidence="9 10" key="1">
    <citation type="journal article" date="2019" name="Int. J. Syst. Evol. Microbiol.">
        <title>Anaerobacillus alkaliphilus sp. nov., a novel alkaliphilic and moderately halophilic bacterium.</title>
        <authorList>
            <person name="Borsodi A.K."/>
            <person name="Aszalos J.M."/>
            <person name="Bihari P."/>
            <person name="Nagy I."/>
            <person name="Schumann P."/>
            <person name="Sproer C."/>
            <person name="Kovacs A.L."/>
            <person name="Boka K."/>
            <person name="Dobosy P."/>
            <person name="Ovari M."/>
            <person name="Szili-Kovacs T."/>
            <person name="Toth E."/>
        </authorList>
    </citation>
    <scope>NUCLEOTIDE SEQUENCE [LARGE SCALE GENOMIC DNA]</scope>
    <source>
        <strain evidence="9 10">B16-10</strain>
    </source>
</reference>
<evidence type="ECO:0000313" key="10">
    <source>
        <dbReference type="Proteomes" id="UP000290649"/>
    </source>
</evidence>
<feature type="transmembrane region" description="Helical" evidence="7">
    <location>
        <begin position="189"/>
        <end position="209"/>
    </location>
</feature>
<evidence type="ECO:0000256" key="3">
    <source>
        <dbReference type="ARBA" id="ARBA00022475"/>
    </source>
</evidence>
<feature type="transmembrane region" description="Helical" evidence="7">
    <location>
        <begin position="290"/>
        <end position="309"/>
    </location>
</feature>
<dbReference type="PANTHER" id="PTHR43744">
    <property type="entry name" value="ABC TRANSPORTER PERMEASE PROTEIN MG189-RELATED-RELATED"/>
    <property type="match status" value="1"/>
</dbReference>
<dbReference type="EMBL" id="QOUX01000023">
    <property type="protein sequence ID" value="RXJ02543.1"/>
    <property type="molecule type" value="Genomic_DNA"/>
</dbReference>
<dbReference type="InterPro" id="IPR035906">
    <property type="entry name" value="MetI-like_sf"/>
</dbReference>
<evidence type="ECO:0000259" key="8">
    <source>
        <dbReference type="PROSITE" id="PS50928"/>
    </source>
</evidence>
<dbReference type="OrthoDB" id="9784933at2"/>
<dbReference type="CDD" id="cd06261">
    <property type="entry name" value="TM_PBP2"/>
    <property type="match status" value="1"/>
</dbReference>
<gene>
    <name evidence="9" type="ORF">DS745_06115</name>
</gene>
<evidence type="ECO:0000256" key="2">
    <source>
        <dbReference type="ARBA" id="ARBA00022448"/>
    </source>
</evidence>
<dbReference type="Pfam" id="PF00528">
    <property type="entry name" value="BPD_transp_1"/>
    <property type="match status" value="1"/>
</dbReference>
<dbReference type="Gene3D" id="1.10.3720.10">
    <property type="entry name" value="MetI-like"/>
    <property type="match status" value="1"/>
</dbReference>
<keyword evidence="6 7" id="KW-0472">Membrane</keyword>
<organism evidence="9 10">
    <name type="scientific">Anaerobacillus alkaliphilus</name>
    <dbReference type="NCBI Taxonomy" id="1548597"/>
    <lineage>
        <taxon>Bacteria</taxon>
        <taxon>Bacillati</taxon>
        <taxon>Bacillota</taxon>
        <taxon>Bacilli</taxon>
        <taxon>Bacillales</taxon>
        <taxon>Bacillaceae</taxon>
        <taxon>Anaerobacillus</taxon>
    </lineage>
</organism>
<feature type="transmembrane region" description="Helical" evidence="7">
    <location>
        <begin position="230"/>
        <end position="255"/>
    </location>
</feature>
<comment type="similarity">
    <text evidence="7">Belongs to the binding-protein-dependent transport system permease family.</text>
</comment>
<feature type="domain" description="ABC transmembrane type-1" evidence="8">
    <location>
        <begin position="120"/>
        <end position="309"/>
    </location>
</feature>
<comment type="caution">
    <text evidence="9">The sequence shown here is derived from an EMBL/GenBank/DDBJ whole genome shotgun (WGS) entry which is preliminary data.</text>
</comment>
<keyword evidence="4 7" id="KW-0812">Transmembrane</keyword>
<dbReference type="GO" id="GO:0005886">
    <property type="term" value="C:plasma membrane"/>
    <property type="evidence" value="ECO:0007669"/>
    <property type="project" value="UniProtKB-SubCell"/>
</dbReference>
<name>A0A4Q0VWD0_9BACI</name>
<dbReference type="RefSeq" id="WP_129077389.1">
    <property type="nucleotide sequence ID" value="NZ_QOUX01000023.1"/>
</dbReference>
<keyword evidence="5 7" id="KW-1133">Transmembrane helix</keyword>
<feature type="transmembrane region" description="Helical" evidence="7">
    <location>
        <begin position="124"/>
        <end position="146"/>
    </location>
</feature>
<keyword evidence="2 7" id="KW-0813">Transport</keyword>
<proteinExistence type="inferred from homology"/>
<sequence>MNTKNIYKKTGRLVIYLLLLFMALASLLPLYWVFSTALQLPGYQNEEMDRPISYVESAPPKLYPVGITEYYSQWQKKRTAEREGNVEQAQYHQEKMAEVKEKSFSSFVFLFERTQIMRWLWNSLYIAVVTTLLIVLFDTMAGYVLAKKKFPGRNLIFWIIISTMMIPEQVTLVPTFIIVQKLQIFDSHWALILPNLALAFGVFLMRQFLMSIPDELIEAAKIDGASEWKVFWSIIVPLAKPAMAVLGIFTFVLMWNSFLWPIIVLRDASLYTLPAGLKTLQDANLANFKLLMAGATVAAVPMIIFFLMFQRYFIKGLTLGGVKE</sequence>
<dbReference type="InterPro" id="IPR000515">
    <property type="entry name" value="MetI-like"/>
</dbReference>
<evidence type="ECO:0000256" key="1">
    <source>
        <dbReference type="ARBA" id="ARBA00004651"/>
    </source>
</evidence>
<accession>A0A4Q0VWD0</accession>
<keyword evidence="10" id="KW-1185">Reference proteome</keyword>
<dbReference type="PANTHER" id="PTHR43744:SF12">
    <property type="entry name" value="ABC TRANSPORTER PERMEASE PROTEIN MG189-RELATED"/>
    <property type="match status" value="1"/>
</dbReference>
<comment type="subcellular location">
    <subcellularLocation>
        <location evidence="1 7">Cell membrane</location>
        <topology evidence="1 7">Multi-pass membrane protein</topology>
    </subcellularLocation>
</comment>
<feature type="transmembrane region" description="Helical" evidence="7">
    <location>
        <begin position="12"/>
        <end position="34"/>
    </location>
</feature>
<dbReference type="AlphaFoldDB" id="A0A4Q0VWD0"/>
<dbReference type="GO" id="GO:0055085">
    <property type="term" value="P:transmembrane transport"/>
    <property type="evidence" value="ECO:0007669"/>
    <property type="project" value="InterPro"/>
</dbReference>